<dbReference type="EMBL" id="HBGA01000335">
    <property type="protein sequence ID" value="CAD8989122.1"/>
    <property type="molecule type" value="Transcribed_RNA"/>
</dbReference>
<accession>A0A7S1HRP8</accession>
<evidence type="ECO:0000313" key="1">
    <source>
        <dbReference type="EMBL" id="CAD8989122.1"/>
    </source>
</evidence>
<reference evidence="1" key="1">
    <citation type="submission" date="2021-01" db="EMBL/GenBank/DDBJ databases">
        <authorList>
            <person name="Corre E."/>
            <person name="Pelletier E."/>
            <person name="Niang G."/>
            <person name="Scheremetjew M."/>
            <person name="Finn R."/>
            <person name="Kale V."/>
            <person name="Holt S."/>
            <person name="Cochrane G."/>
            <person name="Meng A."/>
            <person name="Brown T."/>
            <person name="Cohen L."/>
        </authorList>
    </citation>
    <scope>NUCLEOTIDE SEQUENCE</scope>
    <source>
        <strain evidence="1">NIES-381</strain>
    </source>
</reference>
<dbReference type="AlphaFoldDB" id="A0A7S1HRP8"/>
<protein>
    <submittedName>
        <fullName evidence="1">Uncharacterized protein</fullName>
    </submittedName>
</protein>
<proteinExistence type="predicted"/>
<organism evidence="1">
    <name type="scientific">Eutreptiella gymnastica</name>
    <dbReference type="NCBI Taxonomy" id="73025"/>
    <lineage>
        <taxon>Eukaryota</taxon>
        <taxon>Discoba</taxon>
        <taxon>Euglenozoa</taxon>
        <taxon>Euglenida</taxon>
        <taxon>Spirocuta</taxon>
        <taxon>Euglenophyceae</taxon>
        <taxon>Eutreptiales</taxon>
        <taxon>Eutreptiaceae</taxon>
        <taxon>Eutreptiella</taxon>
    </lineage>
</organism>
<gene>
    <name evidence="1" type="ORF">EGYM00392_LOCUS161</name>
</gene>
<sequence>MDGVIGSMLEDVLMEEPARPLDKMISWLKDFVATRNQMLEIEEQTVNVQVQEYEVLDWSVAGNKSKDSHLTFITQLQDKLAELTDRVVQGKYKDVASQTKVIEAKACKHGYVRIQSICSQIIDTCYTCHQGECGRQAPRDLLQQLPSHVVRLRALLASANYNLTMLQIELESLFDESSD</sequence>
<name>A0A7S1HRP8_9EUGL</name>